<dbReference type="PANTHER" id="PTHR23506:SF23">
    <property type="entry name" value="GH10249P"/>
    <property type="match status" value="1"/>
</dbReference>
<evidence type="ECO:0000256" key="7">
    <source>
        <dbReference type="SAM" id="Phobius"/>
    </source>
</evidence>
<dbReference type="InterPro" id="IPR005829">
    <property type="entry name" value="Sugar_transporter_CS"/>
</dbReference>
<feature type="transmembrane region" description="Helical" evidence="7">
    <location>
        <begin position="122"/>
        <end position="146"/>
    </location>
</feature>
<evidence type="ECO:0000256" key="1">
    <source>
        <dbReference type="ARBA" id="ARBA00004651"/>
    </source>
</evidence>
<dbReference type="PROSITE" id="PS00216">
    <property type="entry name" value="SUGAR_TRANSPORT_1"/>
    <property type="match status" value="1"/>
</dbReference>
<accession>A0A2N3LPR4</accession>
<feature type="transmembrane region" description="Helical" evidence="7">
    <location>
        <begin position="234"/>
        <end position="258"/>
    </location>
</feature>
<dbReference type="PANTHER" id="PTHR23506">
    <property type="entry name" value="GH10249P"/>
    <property type="match status" value="1"/>
</dbReference>
<feature type="transmembrane region" description="Helical" evidence="7">
    <location>
        <begin position="270"/>
        <end position="289"/>
    </location>
</feature>
<dbReference type="InterPro" id="IPR020846">
    <property type="entry name" value="MFS_dom"/>
</dbReference>
<dbReference type="InterPro" id="IPR011701">
    <property type="entry name" value="MFS"/>
</dbReference>
<feature type="transmembrane region" description="Helical" evidence="7">
    <location>
        <begin position="387"/>
        <end position="406"/>
    </location>
</feature>
<feature type="transmembrane region" description="Helical" evidence="7">
    <location>
        <begin position="32"/>
        <end position="56"/>
    </location>
</feature>
<evidence type="ECO:0000313" key="10">
    <source>
        <dbReference type="Proteomes" id="UP000233440"/>
    </source>
</evidence>
<dbReference type="GO" id="GO:0022857">
    <property type="term" value="F:transmembrane transporter activity"/>
    <property type="evidence" value="ECO:0007669"/>
    <property type="project" value="InterPro"/>
</dbReference>
<name>A0A2N3LPR4_9BACI</name>
<dbReference type="PROSITE" id="PS50850">
    <property type="entry name" value="MFS"/>
    <property type="match status" value="1"/>
</dbReference>
<dbReference type="AlphaFoldDB" id="A0A2N3LPR4"/>
<dbReference type="GO" id="GO:0005886">
    <property type="term" value="C:plasma membrane"/>
    <property type="evidence" value="ECO:0007669"/>
    <property type="project" value="UniProtKB-SubCell"/>
</dbReference>
<reference evidence="9 10" key="1">
    <citation type="submission" date="2017-11" db="EMBL/GenBank/DDBJ databases">
        <title>Bacillus camelliae sp. nov., isolated from pu'er tea.</title>
        <authorList>
            <person name="Niu L."/>
        </authorList>
    </citation>
    <scope>NUCLEOTIDE SEQUENCE [LARGE SCALE GENOMIC DNA]</scope>
    <source>
        <strain evidence="9 10">7578-1</strain>
    </source>
</reference>
<protein>
    <submittedName>
        <fullName evidence="9">Multidrug efflux MFS transporter NorA</fullName>
    </submittedName>
</protein>
<organism evidence="9 10">
    <name type="scientific">Heyndrickxia camelliae</name>
    <dbReference type="NCBI Taxonomy" id="1707093"/>
    <lineage>
        <taxon>Bacteria</taxon>
        <taxon>Bacillati</taxon>
        <taxon>Bacillota</taxon>
        <taxon>Bacilli</taxon>
        <taxon>Bacillales</taxon>
        <taxon>Bacillaceae</taxon>
        <taxon>Heyndrickxia</taxon>
    </lineage>
</organism>
<feature type="transmembrane region" description="Helical" evidence="7">
    <location>
        <begin position="364"/>
        <end position="381"/>
    </location>
</feature>
<gene>
    <name evidence="9" type="primary">norA</name>
    <name evidence="9" type="ORF">CWO92_00435</name>
</gene>
<keyword evidence="6 7" id="KW-0472">Membrane</keyword>
<dbReference type="CDD" id="cd17325">
    <property type="entry name" value="MFS_MdtG_SLC18_like"/>
    <property type="match status" value="1"/>
</dbReference>
<evidence type="ECO:0000313" key="9">
    <source>
        <dbReference type="EMBL" id="PKR86567.1"/>
    </source>
</evidence>
<feature type="transmembrane region" description="Helical" evidence="7">
    <location>
        <begin position="98"/>
        <end position="116"/>
    </location>
</feature>
<keyword evidence="3" id="KW-0813">Transport</keyword>
<dbReference type="EMBL" id="PIQO01000001">
    <property type="protein sequence ID" value="PKR86567.1"/>
    <property type="molecule type" value="Genomic_DNA"/>
</dbReference>
<comment type="similarity">
    <text evidence="2">Belongs to the major facilitator superfamily. TCR/Tet family.</text>
</comment>
<dbReference type="InterPro" id="IPR001958">
    <property type="entry name" value="Tet-R_TetA/multi-R_MdtG-like"/>
</dbReference>
<dbReference type="OrthoDB" id="9793283at2"/>
<evidence type="ECO:0000256" key="3">
    <source>
        <dbReference type="ARBA" id="ARBA00022448"/>
    </source>
</evidence>
<feature type="transmembrane region" description="Helical" evidence="7">
    <location>
        <begin position="158"/>
        <end position="180"/>
    </location>
</feature>
<comment type="subcellular location">
    <subcellularLocation>
        <location evidence="1">Cell membrane</location>
        <topology evidence="1">Multi-pass membrane protein</topology>
    </subcellularLocation>
</comment>
<comment type="caution">
    <text evidence="9">The sequence shown here is derived from an EMBL/GenBank/DDBJ whole genome shotgun (WGS) entry which is preliminary data.</text>
</comment>
<evidence type="ECO:0000256" key="5">
    <source>
        <dbReference type="ARBA" id="ARBA00022989"/>
    </source>
</evidence>
<evidence type="ECO:0000256" key="2">
    <source>
        <dbReference type="ARBA" id="ARBA00007520"/>
    </source>
</evidence>
<evidence type="ECO:0000256" key="4">
    <source>
        <dbReference type="ARBA" id="ARBA00022692"/>
    </source>
</evidence>
<proteinExistence type="inferred from homology"/>
<feature type="transmembrane region" description="Helical" evidence="7">
    <location>
        <begin position="186"/>
        <end position="206"/>
    </location>
</feature>
<dbReference type="InterPro" id="IPR050930">
    <property type="entry name" value="MFS_Vesicular_Transporter"/>
</dbReference>
<feature type="domain" description="Major facilitator superfamily (MFS) profile" evidence="8">
    <location>
        <begin position="33"/>
        <end position="411"/>
    </location>
</feature>
<dbReference type="SUPFAM" id="SSF103473">
    <property type="entry name" value="MFS general substrate transporter"/>
    <property type="match status" value="1"/>
</dbReference>
<dbReference type="Gene3D" id="1.20.1250.20">
    <property type="entry name" value="MFS general substrate transporter like domains"/>
    <property type="match status" value="1"/>
</dbReference>
<keyword evidence="4 7" id="KW-0812">Transmembrane</keyword>
<dbReference type="Pfam" id="PF07690">
    <property type="entry name" value="MFS_1"/>
    <property type="match status" value="1"/>
</dbReference>
<evidence type="ECO:0000256" key="6">
    <source>
        <dbReference type="ARBA" id="ARBA00023136"/>
    </source>
</evidence>
<sequence length="423" mass="45900">MGIVKNKNNTCYCTVAVSSLLRRMEKMKTQKLTLGLLLMNLFIAFLGIGLVIPVLPTLMNELGISGTTVGYLTATFAIAQLIVSPFAGKAVDKLGRKIMIVIGLFIFGISEFLFGIGREIEVLFISRALGGISAAFIMPAATAFIADITNSDTRPKALGYMSAAISTGFIVGPGIGGFLAEFGTRIPFFTAGVLGAIAAILSIVLLSEPNRNEDNNEQISDGKNGLKRIVAPKYFIAFILIFIASFGLAAFESFFSLFVDHKFQFKPSDIAIVITGGAIFGAISQVALFDRLTRMWGEIKLIRYCLILSALLVFLMTVVHSYFSVLLVTFIVFVGFDLFRPAVTSYLSNIAGNEQGFVGGMNSMFTSLANISGPILGGILFDIDINYPYYFATVILFLGIVITWFWKKPVNDSLNEVKASVDN</sequence>
<feature type="transmembrane region" description="Helical" evidence="7">
    <location>
        <begin position="68"/>
        <end position="86"/>
    </location>
</feature>
<dbReference type="InterPro" id="IPR036259">
    <property type="entry name" value="MFS_trans_sf"/>
</dbReference>
<keyword evidence="5 7" id="KW-1133">Transmembrane helix</keyword>
<dbReference type="PRINTS" id="PR01035">
    <property type="entry name" value="TCRTETA"/>
</dbReference>
<dbReference type="Proteomes" id="UP000233440">
    <property type="component" value="Unassembled WGS sequence"/>
</dbReference>
<evidence type="ECO:0000259" key="8">
    <source>
        <dbReference type="PROSITE" id="PS50850"/>
    </source>
</evidence>
<keyword evidence="10" id="KW-1185">Reference proteome</keyword>